<comment type="caution">
    <text evidence="3">The sequence shown here is derived from an EMBL/GenBank/DDBJ whole genome shotgun (WGS) entry which is preliminary data.</text>
</comment>
<dbReference type="PANTHER" id="PTHR35848">
    <property type="entry name" value="OXALATE-BINDING PROTEIN"/>
    <property type="match status" value="1"/>
</dbReference>
<dbReference type="GO" id="GO:0046872">
    <property type="term" value="F:metal ion binding"/>
    <property type="evidence" value="ECO:0007669"/>
    <property type="project" value="UniProtKB-KW"/>
</dbReference>
<gene>
    <name evidence="3" type="ORF">B0D71_13550</name>
</gene>
<keyword evidence="4" id="KW-1185">Reference proteome</keyword>
<dbReference type="RefSeq" id="WP_103395227.1">
    <property type="nucleotide sequence ID" value="NZ_MUJK01000003.1"/>
</dbReference>
<dbReference type="Proteomes" id="UP000237440">
    <property type="component" value="Unassembled WGS sequence"/>
</dbReference>
<proteinExistence type="predicted"/>
<evidence type="ECO:0000259" key="2">
    <source>
        <dbReference type="Pfam" id="PF07883"/>
    </source>
</evidence>
<protein>
    <recommendedName>
        <fullName evidence="2">Cupin type-2 domain-containing protein</fullName>
    </recommendedName>
</protein>
<sequence>MTNTAIDSNEPAEAKGTLVYVTRETEVSYWQPKPANGYVSVAVSPQLFKMNRNFSVGTQMLPPGGRVREHAHAANEEVLHFVSGTGTAVVDGKVYKLEPGVTLFLGEHNSHTFSNDGEVDLHWVWFMNPSGLETFFRDVGRPRQHGEPAPEPFERPANIEQIESSGIFAYTKN</sequence>
<dbReference type="InterPro" id="IPR011051">
    <property type="entry name" value="RmlC_Cupin_sf"/>
</dbReference>
<feature type="domain" description="Cupin type-2" evidence="2">
    <location>
        <begin position="59"/>
        <end position="126"/>
    </location>
</feature>
<dbReference type="Gene3D" id="2.60.120.10">
    <property type="entry name" value="Jelly Rolls"/>
    <property type="match status" value="1"/>
</dbReference>
<dbReference type="SUPFAM" id="SSF51182">
    <property type="entry name" value="RmlC-like cupins"/>
    <property type="match status" value="1"/>
</dbReference>
<name>A0A2S3VR54_9PSED</name>
<evidence type="ECO:0000256" key="1">
    <source>
        <dbReference type="ARBA" id="ARBA00022723"/>
    </source>
</evidence>
<dbReference type="OrthoDB" id="9090296at2"/>
<evidence type="ECO:0000313" key="3">
    <source>
        <dbReference type="EMBL" id="POF42436.1"/>
    </source>
</evidence>
<dbReference type="EMBL" id="MUJK01000003">
    <property type="protein sequence ID" value="POF42436.1"/>
    <property type="molecule type" value="Genomic_DNA"/>
</dbReference>
<dbReference type="PANTHER" id="PTHR35848:SF6">
    <property type="entry name" value="CUPIN TYPE-2 DOMAIN-CONTAINING PROTEIN"/>
    <property type="match status" value="1"/>
</dbReference>
<dbReference type="InterPro" id="IPR051610">
    <property type="entry name" value="GPI/OXD"/>
</dbReference>
<dbReference type="InterPro" id="IPR013096">
    <property type="entry name" value="Cupin_2"/>
</dbReference>
<organism evidence="3 4">
    <name type="scientific">Pseudomonas laurylsulfativorans</name>
    <dbReference type="NCBI Taxonomy" id="1943631"/>
    <lineage>
        <taxon>Bacteria</taxon>
        <taxon>Pseudomonadati</taxon>
        <taxon>Pseudomonadota</taxon>
        <taxon>Gammaproteobacteria</taxon>
        <taxon>Pseudomonadales</taxon>
        <taxon>Pseudomonadaceae</taxon>
        <taxon>Pseudomonas</taxon>
    </lineage>
</organism>
<dbReference type="InterPro" id="IPR014710">
    <property type="entry name" value="RmlC-like_jellyroll"/>
</dbReference>
<reference evidence="4" key="1">
    <citation type="submission" date="2017-02" db="EMBL/GenBank/DDBJ databases">
        <authorList>
            <person name="Furmanczyk E.M."/>
        </authorList>
    </citation>
    <scope>NUCLEOTIDE SEQUENCE [LARGE SCALE GENOMIC DNA]</scope>
    <source>
        <strain evidence="4">AP3_22</strain>
    </source>
</reference>
<keyword evidence="1" id="KW-0479">Metal-binding</keyword>
<accession>A0A2S3VR54</accession>
<dbReference type="AlphaFoldDB" id="A0A2S3VR54"/>
<evidence type="ECO:0000313" key="4">
    <source>
        <dbReference type="Proteomes" id="UP000237440"/>
    </source>
</evidence>
<dbReference type="Pfam" id="PF07883">
    <property type="entry name" value="Cupin_2"/>
    <property type="match status" value="1"/>
</dbReference>